<keyword evidence="5" id="KW-0813">Transport</keyword>
<evidence type="ECO:0000256" key="10">
    <source>
        <dbReference type="ARBA" id="ARBA00022982"/>
    </source>
</evidence>
<feature type="binding site" evidence="17">
    <location>
        <position position="300"/>
    </location>
    <ligand>
        <name>FAD</name>
        <dbReference type="ChEBI" id="CHEBI:57692"/>
    </ligand>
</feature>
<dbReference type="PANTHER" id="PTHR12613">
    <property type="entry name" value="ERO1-RELATED"/>
    <property type="match status" value="1"/>
</dbReference>
<evidence type="ECO:0000313" key="20">
    <source>
        <dbReference type="EMBL" id="CAG8513902.1"/>
    </source>
</evidence>
<feature type="binding site" evidence="17">
    <location>
        <position position="192"/>
    </location>
    <ligand>
        <name>FAD</name>
        <dbReference type="ChEBI" id="CHEBI:57692"/>
    </ligand>
</feature>
<evidence type="ECO:0000256" key="9">
    <source>
        <dbReference type="ARBA" id="ARBA00022827"/>
    </source>
</evidence>
<evidence type="ECO:0000256" key="19">
    <source>
        <dbReference type="SAM" id="SignalP"/>
    </source>
</evidence>
<feature type="disulfide bond" description="Redox-active" evidence="18">
    <location>
        <begin position="119"/>
        <end position="124"/>
    </location>
</feature>
<feature type="active site" description="Nucleophile" evidence="16">
    <location>
        <position position="398"/>
    </location>
</feature>
<keyword evidence="8" id="KW-0256">Endoplasmic reticulum</keyword>
<feature type="chain" id="PRO_5040334149" evidence="19">
    <location>
        <begin position="35"/>
        <end position="551"/>
    </location>
</feature>
<evidence type="ECO:0000256" key="12">
    <source>
        <dbReference type="ARBA" id="ARBA00023136"/>
    </source>
</evidence>
<comment type="similarity">
    <text evidence="3">Belongs to the EROs family.</text>
</comment>
<keyword evidence="6" id="KW-0285">Flavoprotein</keyword>
<evidence type="ECO:0000256" key="3">
    <source>
        <dbReference type="ARBA" id="ARBA00008277"/>
    </source>
</evidence>
<evidence type="ECO:0000256" key="17">
    <source>
        <dbReference type="PIRSR" id="PIRSR017205-2"/>
    </source>
</evidence>
<accession>A0A9N9A0X1</accession>
<dbReference type="InterPro" id="IPR007266">
    <property type="entry name" value="Ero1"/>
</dbReference>
<dbReference type="SUPFAM" id="SSF110019">
    <property type="entry name" value="ERO1-like"/>
    <property type="match status" value="1"/>
</dbReference>
<evidence type="ECO:0000256" key="18">
    <source>
        <dbReference type="PIRSR" id="PIRSR017205-3"/>
    </source>
</evidence>
<evidence type="ECO:0000256" key="11">
    <source>
        <dbReference type="ARBA" id="ARBA00023002"/>
    </source>
</evidence>
<dbReference type="GO" id="GO:0016972">
    <property type="term" value="F:thiol oxidase activity"/>
    <property type="evidence" value="ECO:0007669"/>
    <property type="project" value="InterPro"/>
</dbReference>
<gene>
    <name evidence="20" type="ORF">ALEPTO_LOCUS4116</name>
</gene>
<protein>
    <submittedName>
        <fullName evidence="20">711_t:CDS:1</fullName>
    </submittedName>
</protein>
<keyword evidence="11" id="KW-0560">Oxidoreductase</keyword>
<evidence type="ECO:0000256" key="15">
    <source>
        <dbReference type="ARBA" id="ARBA00023284"/>
    </source>
</evidence>
<organism evidence="20 21">
    <name type="scientific">Ambispora leptoticha</name>
    <dbReference type="NCBI Taxonomy" id="144679"/>
    <lineage>
        <taxon>Eukaryota</taxon>
        <taxon>Fungi</taxon>
        <taxon>Fungi incertae sedis</taxon>
        <taxon>Mucoromycota</taxon>
        <taxon>Glomeromycotina</taxon>
        <taxon>Glomeromycetes</taxon>
        <taxon>Archaeosporales</taxon>
        <taxon>Ambisporaceae</taxon>
        <taxon>Ambispora</taxon>
    </lineage>
</organism>
<keyword evidence="15" id="KW-0676">Redox-active center</keyword>
<keyword evidence="7 19" id="KW-0732">Signal</keyword>
<evidence type="ECO:0000256" key="6">
    <source>
        <dbReference type="ARBA" id="ARBA00022630"/>
    </source>
</evidence>
<comment type="subunit">
    <text evidence="4">May function both as a monomer and a homodimer.</text>
</comment>
<feature type="binding site" evidence="17">
    <location>
        <position position="190"/>
    </location>
    <ligand>
        <name>FAD</name>
        <dbReference type="ChEBI" id="CHEBI:57692"/>
    </ligand>
</feature>
<feature type="disulfide bond" description="Redox-active" evidence="18">
    <location>
        <begin position="398"/>
        <end position="401"/>
    </location>
</feature>
<name>A0A9N9A0X1_9GLOM</name>
<evidence type="ECO:0000256" key="5">
    <source>
        <dbReference type="ARBA" id="ARBA00022448"/>
    </source>
</evidence>
<feature type="binding site" evidence="17">
    <location>
        <position position="203"/>
    </location>
    <ligand>
        <name>FAD</name>
        <dbReference type="ChEBI" id="CHEBI:57692"/>
    </ligand>
</feature>
<evidence type="ECO:0000256" key="8">
    <source>
        <dbReference type="ARBA" id="ARBA00022824"/>
    </source>
</evidence>
<evidence type="ECO:0000256" key="14">
    <source>
        <dbReference type="ARBA" id="ARBA00023180"/>
    </source>
</evidence>
<feature type="active site" evidence="16">
    <location>
        <position position="401"/>
    </location>
</feature>
<dbReference type="PIRSF" id="PIRSF017205">
    <property type="entry name" value="ERO1"/>
    <property type="match status" value="1"/>
</dbReference>
<dbReference type="AlphaFoldDB" id="A0A9N9A0X1"/>
<keyword evidence="21" id="KW-1185">Reference proteome</keyword>
<keyword evidence="13 18" id="KW-1015">Disulfide bond</keyword>
<dbReference type="PANTHER" id="PTHR12613:SF0">
    <property type="entry name" value="ERO1-LIKE PROTEIN"/>
    <property type="match status" value="1"/>
</dbReference>
<dbReference type="OrthoDB" id="269384at2759"/>
<feature type="binding site" evidence="17">
    <location>
        <position position="268"/>
    </location>
    <ligand>
        <name>FAD</name>
        <dbReference type="ChEBI" id="CHEBI:57692"/>
    </ligand>
</feature>
<feature type="signal peptide" evidence="19">
    <location>
        <begin position="1"/>
        <end position="34"/>
    </location>
</feature>
<evidence type="ECO:0000313" key="21">
    <source>
        <dbReference type="Proteomes" id="UP000789508"/>
    </source>
</evidence>
<keyword evidence="12" id="KW-0472">Membrane</keyword>
<feature type="disulfide bond" evidence="18">
    <location>
        <begin position="161"/>
        <end position="335"/>
    </location>
</feature>
<keyword evidence="14" id="KW-0325">Glycoprotein</keyword>
<evidence type="ECO:0000256" key="2">
    <source>
        <dbReference type="ARBA" id="ARBA00004367"/>
    </source>
</evidence>
<evidence type="ECO:0000256" key="13">
    <source>
        <dbReference type="ARBA" id="ARBA00023157"/>
    </source>
</evidence>
<keyword evidence="9 17" id="KW-0274">FAD</keyword>
<keyword evidence="10" id="KW-0249">Electron transport</keyword>
<evidence type="ECO:0000256" key="4">
    <source>
        <dbReference type="ARBA" id="ARBA00011802"/>
    </source>
</evidence>
<evidence type="ECO:0000256" key="1">
    <source>
        <dbReference type="ARBA" id="ARBA00001974"/>
    </source>
</evidence>
<dbReference type="GO" id="GO:0071949">
    <property type="term" value="F:FAD binding"/>
    <property type="evidence" value="ECO:0007669"/>
    <property type="project" value="InterPro"/>
</dbReference>
<proteinExistence type="inferred from homology"/>
<dbReference type="Proteomes" id="UP000789508">
    <property type="component" value="Unassembled WGS sequence"/>
</dbReference>
<dbReference type="GO" id="GO:0005789">
    <property type="term" value="C:endoplasmic reticulum membrane"/>
    <property type="evidence" value="ECO:0007669"/>
    <property type="project" value="UniProtKB-SubCell"/>
</dbReference>
<dbReference type="EMBL" id="CAJVPS010000889">
    <property type="protein sequence ID" value="CAG8513902.1"/>
    <property type="molecule type" value="Genomic_DNA"/>
</dbReference>
<sequence>MKLQRKSRNHLFHLTLAFILLLFFLLCLTPRTLTLSSSSQLTTTRQQGSWEEINNVSEDSNYCAPSGLISDAHCDFETVERINTDISPKLHELIKTDFFKYYKLNLFKECPFWTENGQCMNRACSVETMNKSDVPEIYKSDVLGALHTSPAGLLFRPFEKCEFTDRDFCVVEDENDVEGVFVNLQDNPERFTGYAGPSAGRVWKSIYEENCFNVAQRLDPSRKNKLTSSLSVCKNQLSNIMLGHDQTDYGNDNDEVCFEKRVYYRLISGLHSSISIHICDEYLNQTTGEWGPNLDCFTSRIGSHPERIQNIYFDYVILLRAISKMSHYLKEYEFCAGGDKNEDLRIKDMVTELVNAVTSCPRTFNEKLMFASEDSRLLKEEFKNRFRNVSRIMDCVGCDKCRLWGKLQITGIGTALKILFSYDDEYLDPHVNSNLLTRTEIVALFNTFNRFSESISAIERFRRLYRESMKVQAKNNIGETDDGITTTTFVSTEKNYTSTESTKLTTHRIIEFVFSLKDSIIPYAKNLSSFIIRQLEHWHIPVPFGISVIES</sequence>
<comment type="subcellular location">
    <subcellularLocation>
        <location evidence="2">Endoplasmic reticulum membrane</location>
        <topology evidence="2">Peripheral membrane protein</topology>
        <orientation evidence="2">Lumenal side</orientation>
    </subcellularLocation>
</comment>
<dbReference type="GO" id="GO:0034975">
    <property type="term" value="P:protein folding in endoplasmic reticulum"/>
    <property type="evidence" value="ECO:0007669"/>
    <property type="project" value="InterPro"/>
</dbReference>
<reference evidence="20" key="1">
    <citation type="submission" date="2021-06" db="EMBL/GenBank/DDBJ databases">
        <authorList>
            <person name="Kallberg Y."/>
            <person name="Tangrot J."/>
            <person name="Rosling A."/>
        </authorList>
    </citation>
    <scope>NUCLEOTIDE SEQUENCE</scope>
    <source>
        <strain evidence="20">FL130A</strain>
    </source>
</reference>
<dbReference type="GO" id="GO:0015035">
    <property type="term" value="F:protein-disulfide reductase activity"/>
    <property type="evidence" value="ECO:0007669"/>
    <property type="project" value="InterPro"/>
</dbReference>
<comment type="cofactor">
    <cofactor evidence="1 17">
        <name>FAD</name>
        <dbReference type="ChEBI" id="CHEBI:57692"/>
    </cofactor>
</comment>
<feature type="binding site" evidence="17">
    <location>
        <position position="271"/>
    </location>
    <ligand>
        <name>FAD</name>
        <dbReference type="ChEBI" id="CHEBI:57692"/>
    </ligand>
</feature>
<dbReference type="Pfam" id="PF04137">
    <property type="entry name" value="ERO1"/>
    <property type="match status" value="1"/>
</dbReference>
<evidence type="ECO:0000256" key="16">
    <source>
        <dbReference type="PIRSR" id="PIRSR017205-1"/>
    </source>
</evidence>
<comment type="caution">
    <text evidence="20">The sequence shown here is derived from an EMBL/GenBank/DDBJ whole genome shotgun (WGS) entry which is preliminary data.</text>
</comment>
<dbReference type="InterPro" id="IPR037192">
    <property type="entry name" value="ERO1-like_sf"/>
</dbReference>
<evidence type="ECO:0000256" key="7">
    <source>
        <dbReference type="ARBA" id="ARBA00022729"/>
    </source>
</evidence>